<evidence type="ECO:0000313" key="4">
    <source>
        <dbReference type="Proteomes" id="UP000230002"/>
    </source>
</evidence>
<feature type="region of interest" description="Disordered" evidence="1">
    <location>
        <begin position="18"/>
        <end position="49"/>
    </location>
</feature>
<comment type="caution">
    <text evidence="3">The sequence shown here is derived from an EMBL/GenBank/DDBJ whole genome shotgun (WGS) entry which is preliminary data.</text>
</comment>
<keyword evidence="4" id="KW-1185">Reference proteome</keyword>
<evidence type="ECO:0000256" key="1">
    <source>
        <dbReference type="SAM" id="MobiDB-lite"/>
    </source>
</evidence>
<name>A0A2G8RNW9_9APHY</name>
<accession>A0A2G8RNW9</accession>
<feature type="domain" description="DUF6699" evidence="2">
    <location>
        <begin position="240"/>
        <end position="371"/>
    </location>
</feature>
<protein>
    <recommendedName>
        <fullName evidence="2">DUF6699 domain-containing protein</fullName>
    </recommendedName>
</protein>
<dbReference type="STRING" id="1077348.A0A2G8RNW9"/>
<proteinExistence type="predicted"/>
<dbReference type="AlphaFoldDB" id="A0A2G8RNW9"/>
<dbReference type="Pfam" id="PF20415">
    <property type="entry name" value="DUF6699"/>
    <property type="match status" value="1"/>
</dbReference>
<feature type="compositionally biased region" description="Low complexity" evidence="1">
    <location>
        <begin position="139"/>
        <end position="167"/>
    </location>
</feature>
<evidence type="ECO:0000313" key="3">
    <source>
        <dbReference type="EMBL" id="PIL23197.1"/>
    </source>
</evidence>
<dbReference type="OrthoDB" id="3265169at2759"/>
<reference evidence="3 4" key="1">
    <citation type="journal article" date="2015" name="Sci. Rep.">
        <title>Chromosome-level genome map provides insights into diverse defense mechanisms in the medicinal fungus Ganoderma sinense.</title>
        <authorList>
            <person name="Zhu Y."/>
            <person name="Xu J."/>
            <person name="Sun C."/>
            <person name="Zhou S."/>
            <person name="Xu H."/>
            <person name="Nelson D.R."/>
            <person name="Qian J."/>
            <person name="Song J."/>
            <person name="Luo H."/>
            <person name="Xiang L."/>
            <person name="Li Y."/>
            <person name="Xu Z."/>
            <person name="Ji A."/>
            <person name="Wang L."/>
            <person name="Lu S."/>
            <person name="Hayward A."/>
            <person name="Sun W."/>
            <person name="Li X."/>
            <person name="Schwartz D.C."/>
            <person name="Wang Y."/>
            <person name="Chen S."/>
        </authorList>
    </citation>
    <scope>NUCLEOTIDE SEQUENCE [LARGE SCALE GENOMIC DNA]</scope>
    <source>
        <strain evidence="3 4">ZZ0214-1</strain>
    </source>
</reference>
<sequence length="383" mass="42721">MNDVYNDMPQLVDSQRFDGSAPMMINNSNPWPSNDPFSGHTPNPAQPHSWSPGPAFLTPAQWPGWEAQAGATPLSWGSSMASTPPMMTPAPMAVMPPMVNLAVHSDGWPRPLAGREPKQENGLPWKNYDDDFDQSPPARSRTPLSRSISLSSSPSTASLHHTSSLSRKASLGIRGNAAEALKRPPREWRADFTLMGNGLLSGLLGTRSRSKSLGGGVNEPKVSLHPYIRYTNYYKAPMALDLRESPNTLTFRALKERPLTAYDLTRFVCEPPLPFMRLYHAQLPWYIEVETQNPSGVTLYDMFCAINQCMMTQIQNADYYNVEMSSETRAQVADAWAARCRNEAERQQGIRRVDYLMGRVIMEGIQKGKDGLWEIKTRKPGPP</sequence>
<organism evidence="3 4">
    <name type="scientific">Ganoderma sinense ZZ0214-1</name>
    <dbReference type="NCBI Taxonomy" id="1077348"/>
    <lineage>
        <taxon>Eukaryota</taxon>
        <taxon>Fungi</taxon>
        <taxon>Dikarya</taxon>
        <taxon>Basidiomycota</taxon>
        <taxon>Agaricomycotina</taxon>
        <taxon>Agaricomycetes</taxon>
        <taxon>Polyporales</taxon>
        <taxon>Polyporaceae</taxon>
        <taxon>Ganoderma</taxon>
    </lineage>
</organism>
<evidence type="ECO:0000259" key="2">
    <source>
        <dbReference type="Pfam" id="PF20415"/>
    </source>
</evidence>
<dbReference type="EMBL" id="AYKW01000068">
    <property type="protein sequence ID" value="PIL23197.1"/>
    <property type="molecule type" value="Genomic_DNA"/>
</dbReference>
<feature type="region of interest" description="Disordered" evidence="1">
    <location>
        <begin position="109"/>
        <end position="170"/>
    </location>
</feature>
<dbReference type="Proteomes" id="UP000230002">
    <property type="component" value="Unassembled WGS sequence"/>
</dbReference>
<feature type="compositionally biased region" description="Polar residues" evidence="1">
    <location>
        <begin position="25"/>
        <end position="49"/>
    </location>
</feature>
<dbReference type="InterPro" id="IPR046522">
    <property type="entry name" value="DUF6699"/>
</dbReference>
<gene>
    <name evidence="3" type="ORF">GSI_14506</name>
</gene>